<keyword evidence="3" id="KW-1185">Reference proteome</keyword>
<evidence type="ECO:0000313" key="2">
    <source>
        <dbReference type="EMBL" id="MPC21114.1"/>
    </source>
</evidence>
<dbReference type="EMBL" id="VSRR010000944">
    <property type="protein sequence ID" value="MPC21114.1"/>
    <property type="molecule type" value="Genomic_DNA"/>
</dbReference>
<feature type="compositionally biased region" description="Polar residues" evidence="1">
    <location>
        <begin position="20"/>
        <end position="34"/>
    </location>
</feature>
<accession>A0A5B7DIY9</accession>
<feature type="compositionally biased region" description="Polar residues" evidence="1">
    <location>
        <begin position="1"/>
        <end position="13"/>
    </location>
</feature>
<feature type="region of interest" description="Disordered" evidence="1">
    <location>
        <begin position="1"/>
        <end position="34"/>
    </location>
</feature>
<evidence type="ECO:0000256" key="1">
    <source>
        <dbReference type="SAM" id="MobiDB-lite"/>
    </source>
</evidence>
<dbReference type="AlphaFoldDB" id="A0A5B7DIY9"/>
<name>A0A5B7DIY9_PORTR</name>
<sequence length="61" mass="6776">MTHKPSTQDTDYIQNDDESNTGQESTTPSNNTRTAIDSITEAKSSLCCTTIHENTLHKMMT</sequence>
<gene>
    <name evidence="2" type="ORF">E2C01_014088</name>
</gene>
<protein>
    <submittedName>
        <fullName evidence="2">Uncharacterized protein</fullName>
    </submittedName>
</protein>
<proteinExistence type="predicted"/>
<comment type="caution">
    <text evidence="2">The sequence shown here is derived from an EMBL/GenBank/DDBJ whole genome shotgun (WGS) entry which is preliminary data.</text>
</comment>
<reference evidence="2 3" key="1">
    <citation type="submission" date="2019-05" db="EMBL/GenBank/DDBJ databases">
        <title>Another draft genome of Portunus trituberculatus and its Hox gene families provides insights of decapod evolution.</title>
        <authorList>
            <person name="Jeong J.-H."/>
            <person name="Song I."/>
            <person name="Kim S."/>
            <person name="Choi T."/>
            <person name="Kim D."/>
            <person name="Ryu S."/>
            <person name="Kim W."/>
        </authorList>
    </citation>
    <scope>NUCLEOTIDE SEQUENCE [LARGE SCALE GENOMIC DNA]</scope>
    <source>
        <tissue evidence="2">Muscle</tissue>
    </source>
</reference>
<evidence type="ECO:0000313" key="3">
    <source>
        <dbReference type="Proteomes" id="UP000324222"/>
    </source>
</evidence>
<organism evidence="2 3">
    <name type="scientific">Portunus trituberculatus</name>
    <name type="common">Swimming crab</name>
    <name type="synonym">Neptunus trituberculatus</name>
    <dbReference type="NCBI Taxonomy" id="210409"/>
    <lineage>
        <taxon>Eukaryota</taxon>
        <taxon>Metazoa</taxon>
        <taxon>Ecdysozoa</taxon>
        <taxon>Arthropoda</taxon>
        <taxon>Crustacea</taxon>
        <taxon>Multicrustacea</taxon>
        <taxon>Malacostraca</taxon>
        <taxon>Eumalacostraca</taxon>
        <taxon>Eucarida</taxon>
        <taxon>Decapoda</taxon>
        <taxon>Pleocyemata</taxon>
        <taxon>Brachyura</taxon>
        <taxon>Eubrachyura</taxon>
        <taxon>Portunoidea</taxon>
        <taxon>Portunidae</taxon>
        <taxon>Portuninae</taxon>
        <taxon>Portunus</taxon>
    </lineage>
</organism>
<dbReference type="Proteomes" id="UP000324222">
    <property type="component" value="Unassembled WGS sequence"/>
</dbReference>